<dbReference type="InterPro" id="IPR042226">
    <property type="entry name" value="eFR1_2_sf"/>
</dbReference>
<dbReference type="AlphaFoldDB" id="A0A937XFZ5"/>
<comment type="caution">
    <text evidence="1">The sequence shown here is derived from an EMBL/GenBank/DDBJ whole genome shotgun (WGS) entry which is preliminary data.</text>
</comment>
<reference evidence="1" key="1">
    <citation type="submission" date="2019-03" db="EMBL/GenBank/DDBJ databases">
        <title>Lake Tanganyika Metagenome-Assembled Genomes (MAGs).</title>
        <authorList>
            <person name="Tran P."/>
        </authorList>
    </citation>
    <scope>NUCLEOTIDE SEQUENCE</scope>
    <source>
        <strain evidence="1">K_DeepCast_150m_m2_040</strain>
    </source>
</reference>
<evidence type="ECO:0000313" key="2">
    <source>
        <dbReference type="Proteomes" id="UP000779900"/>
    </source>
</evidence>
<gene>
    <name evidence="1" type="ORF">FJY68_07610</name>
</gene>
<dbReference type="Gene3D" id="3.30.420.60">
    <property type="entry name" value="eRF1 domain 2"/>
    <property type="match status" value="1"/>
</dbReference>
<dbReference type="Pfam" id="PF18854">
    <property type="entry name" value="baeRF_family10"/>
    <property type="match status" value="1"/>
</dbReference>
<evidence type="ECO:0000313" key="1">
    <source>
        <dbReference type="EMBL" id="MBM3331699.1"/>
    </source>
</evidence>
<protein>
    <recommendedName>
        <fullName evidence="3">eRF1 domain-containing protein</fullName>
    </recommendedName>
</protein>
<organism evidence="1 2">
    <name type="scientific">candidate division WOR-3 bacterium</name>
    <dbReference type="NCBI Taxonomy" id="2052148"/>
    <lineage>
        <taxon>Bacteria</taxon>
        <taxon>Bacteria division WOR-3</taxon>
    </lineage>
</organism>
<sequence>MITPQDVKRLTESTDLRTLTLYFNTRPDQPRSAYVARFRSLLRNVESTVPAEDRKQYDQVVARLTNSLSQYQPAGNSVLIFAGPKSWDEVASRVPVRDEASWGRPNTAQVLWLLEEYRPYGVLVAGLEHVRFLAVRLNEFEAYQEFRTEVDTSQWRKQVVGSKGRGGATQKGGSNVEAFDQRYMEQVKRFWKTLHKPLAELVERYHIRRLVLAGTKSVLPEFARSLPPAIGKLVVTQFNMEKFTNPTDAVHRVFPGIMAWEEERERALVGDLLNAAGISKRAAVGVDSVLKFVQDGRASRLVVAKDFDAEVSRCAQCSNVSFSSNSHCAKCSAADLKKVSLTAILPRLVVDHSLPTEVVKGEAAKELARSGGVGAFLRF</sequence>
<proteinExistence type="predicted"/>
<dbReference type="EMBL" id="VGIR01000040">
    <property type="protein sequence ID" value="MBM3331699.1"/>
    <property type="molecule type" value="Genomic_DNA"/>
</dbReference>
<accession>A0A937XFZ5</accession>
<name>A0A937XFZ5_UNCW3</name>
<dbReference type="Proteomes" id="UP000779900">
    <property type="component" value="Unassembled WGS sequence"/>
</dbReference>
<evidence type="ECO:0008006" key="3">
    <source>
        <dbReference type="Google" id="ProtNLM"/>
    </source>
</evidence>
<dbReference type="InterPro" id="IPR041202">
    <property type="entry name" value="BaeRF_family10"/>
</dbReference>